<name>X1PG51_9ZZZZ</name>
<accession>X1PG51</accession>
<dbReference type="AlphaFoldDB" id="X1PG51"/>
<gene>
    <name evidence="1" type="ORF">S06H3_56742</name>
</gene>
<reference evidence="1" key="1">
    <citation type="journal article" date="2014" name="Front. Microbiol.">
        <title>High frequency of phylogenetically diverse reductive dehalogenase-homologous genes in deep subseafloor sedimentary metagenomes.</title>
        <authorList>
            <person name="Kawai M."/>
            <person name="Futagami T."/>
            <person name="Toyoda A."/>
            <person name="Takaki Y."/>
            <person name="Nishi S."/>
            <person name="Hori S."/>
            <person name="Arai W."/>
            <person name="Tsubouchi T."/>
            <person name="Morono Y."/>
            <person name="Uchiyama I."/>
            <person name="Ito T."/>
            <person name="Fujiyama A."/>
            <person name="Inagaki F."/>
            <person name="Takami H."/>
        </authorList>
    </citation>
    <scope>NUCLEOTIDE SEQUENCE</scope>
    <source>
        <strain evidence="1">Expedition CK06-06</strain>
    </source>
</reference>
<comment type="caution">
    <text evidence="1">The sequence shown here is derived from an EMBL/GenBank/DDBJ whole genome shotgun (WGS) entry which is preliminary data.</text>
</comment>
<feature type="non-terminal residue" evidence="1">
    <location>
        <position position="1"/>
    </location>
</feature>
<sequence length="178" mass="19910">FWNVLGCQGNCNNTNSSWAENNFTIEWIPFNNIGEDYNSHILETSQQIFKIDISTDEDWTVNNGRLVYDGTIYENANKEDLGGGNFQLTQTINILKGTSGFSSENRSFNWNITLSEIAKGTLFSSTTEEHNQTVIELIFQLCGSSATEPVLNFTMIDEETGNEINAAANPKHSLLLKL</sequence>
<proteinExistence type="predicted"/>
<organism evidence="1">
    <name type="scientific">marine sediment metagenome</name>
    <dbReference type="NCBI Taxonomy" id="412755"/>
    <lineage>
        <taxon>unclassified sequences</taxon>
        <taxon>metagenomes</taxon>
        <taxon>ecological metagenomes</taxon>
    </lineage>
</organism>
<dbReference type="EMBL" id="BARV01036524">
    <property type="protein sequence ID" value="GAI54843.1"/>
    <property type="molecule type" value="Genomic_DNA"/>
</dbReference>
<protein>
    <submittedName>
        <fullName evidence="1">Uncharacterized protein</fullName>
    </submittedName>
</protein>
<evidence type="ECO:0000313" key="1">
    <source>
        <dbReference type="EMBL" id="GAI54843.1"/>
    </source>
</evidence>